<proteinExistence type="predicted"/>
<gene>
    <name evidence="1" type="ORF">BGC07_18790</name>
</gene>
<evidence type="ECO:0000313" key="1">
    <source>
        <dbReference type="EMBL" id="ODN40963.1"/>
    </source>
</evidence>
<keyword evidence="2" id="KW-1185">Reference proteome</keyword>
<dbReference type="EMBL" id="MDTU01000010">
    <property type="protein sequence ID" value="ODN40963.1"/>
    <property type="molecule type" value="Genomic_DNA"/>
</dbReference>
<accession>A0ABX2ZWU1</accession>
<organism evidence="1 2">
    <name type="scientific">Piscirickettsia litoralis</name>
    <dbReference type="NCBI Taxonomy" id="1891921"/>
    <lineage>
        <taxon>Bacteria</taxon>
        <taxon>Pseudomonadati</taxon>
        <taxon>Pseudomonadota</taxon>
        <taxon>Gammaproteobacteria</taxon>
        <taxon>Thiotrichales</taxon>
        <taxon>Piscirickettsiaceae</taxon>
        <taxon>Piscirickettsia</taxon>
    </lineage>
</organism>
<protein>
    <submittedName>
        <fullName evidence="1">Uncharacterized protein</fullName>
    </submittedName>
</protein>
<name>A0ABX2ZWU1_9GAMM</name>
<dbReference type="Proteomes" id="UP000094329">
    <property type="component" value="Unassembled WGS sequence"/>
</dbReference>
<comment type="caution">
    <text evidence="1">The sequence shown here is derived from an EMBL/GenBank/DDBJ whole genome shotgun (WGS) entry which is preliminary data.</text>
</comment>
<sequence length="73" mass="8457">MVNLFQSANSFVLQGKPSLCDFLQMYFATMRRCFDVSGIFEFCLYGFKLLSSAKTNFEFIAIETRISEIMVFL</sequence>
<reference evidence="1 2" key="1">
    <citation type="submission" date="2016-08" db="EMBL/GenBank/DDBJ databases">
        <title>Draft genome sequence of Candidatus Piscirickettsia litoralis, from seawater.</title>
        <authorList>
            <person name="Wan X."/>
            <person name="Lee A.J."/>
            <person name="Hou S."/>
            <person name="Donachie S.P."/>
        </authorList>
    </citation>
    <scope>NUCLEOTIDE SEQUENCE [LARGE SCALE GENOMIC DNA]</scope>
    <source>
        <strain evidence="1 2">Y2</strain>
    </source>
</reference>
<evidence type="ECO:0000313" key="2">
    <source>
        <dbReference type="Proteomes" id="UP000094329"/>
    </source>
</evidence>